<dbReference type="PANTHER" id="PTHR24366">
    <property type="entry name" value="IG(IMMUNOGLOBULIN) AND LRR(LEUCINE RICH REPEAT) DOMAINS"/>
    <property type="match status" value="1"/>
</dbReference>
<dbReference type="Pfam" id="PF00560">
    <property type="entry name" value="LRR_1"/>
    <property type="match status" value="1"/>
</dbReference>
<dbReference type="Gene3D" id="3.80.10.10">
    <property type="entry name" value="Ribonuclease Inhibitor"/>
    <property type="match status" value="7"/>
</dbReference>
<evidence type="ECO:0000256" key="2">
    <source>
        <dbReference type="ARBA" id="ARBA00022737"/>
    </source>
</evidence>
<feature type="chain" id="PRO_5005573538" evidence="3">
    <location>
        <begin position="23"/>
        <end position="1420"/>
    </location>
</feature>
<dbReference type="PROSITE" id="PS51450">
    <property type="entry name" value="LRR"/>
    <property type="match status" value="7"/>
</dbReference>
<protein>
    <submittedName>
        <fullName evidence="4">Tartan/capricious-like protein</fullName>
    </submittedName>
</protein>
<keyword evidence="2" id="KW-0677">Repeat</keyword>
<feature type="signal peptide" evidence="3">
    <location>
        <begin position="1"/>
        <end position="22"/>
    </location>
</feature>
<evidence type="ECO:0000256" key="3">
    <source>
        <dbReference type="SAM" id="SignalP"/>
    </source>
</evidence>
<dbReference type="SMART" id="SM00365">
    <property type="entry name" value="LRR_SD22"/>
    <property type="match status" value="9"/>
</dbReference>
<comment type="caution">
    <text evidence="4">The sequence shown here is derived from an EMBL/GenBank/DDBJ whole genome shotgun (WGS) entry which is preliminary data.</text>
</comment>
<dbReference type="Pfam" id="PF13855">
    <property type="entry name" value="LRR_8"/>
    <property type="match status" value="7"/>
</dbReference>
<gene>
    <name evidence="4" type="ORF">OBRU01_01827</name>
</gene>
<reference evidence="4 5" key="1">
    <citation type="journal article" date="2015" name="Genome Biol. Evol.">
        <title>The genome of winter moth (Operophtera brumata) provides a genomic perspective on sexual dimorphism and phenology.</title>
        <authorList>
            <person name="Derks M.F."/>
            <person name="Smit S."/>
            <person name="Salis L."/>
            <person name="Schijlen E."/>
            <person name="Bossers A."/>
            <person name="Mateman C."/>
            <person name="Pijl A.S."/>
            <person name="de Ridder D."/>
            <person name="Groenen M.A."/>
            <person name="Visser M.E."/>
            <person name="Megens H.J."/>
        </authorList>
    </citation>
    <scope>NUCLEOTIDE SEQUENCE [LARGE SCALE GENOMIC DNA]</scope>
    <source>
        <strain evidence="4">WM2013NL</strain>
        <tissue evidence="4">Head and thorax</tissue>
    </source>
</reference>
<name>A0A0L7LRR8_OPEBR</name>
<dbReference type="PANTHER" id="PTHR24366:SF96">
    <property type="entry name" value="LEUCINE RICH REPEAT CONTAINING 53"/>
    <property type="match status" value="1"/>
</dbReference>
<dbReference type="InterPro" id="IPR032675">
    <property type="entry name" value="LRR_dom_sf"/>
</dbReference>
<evidence type="ECO:0000313" key="4">
    <source>
        <dbReference type="EMBL" id="KOB78153.1"/>
    </source>
</evidence>
<dbReference type="InterPro" id="IPR003591">
    <property type="entry name" value="Leu-rich_rpt_typical-subtyp"/>
</dbReference>
<dbReference type="Proteomes" id="UP000037510">
    <property type="component" value="Unassembled WGS sequence"/>
</dbReference>
<dbReference type="SUPFAM" id="SSF52058">
    <property type="entry name" value="L domain-like"/>
    <property type="match status" value="3"/>
</dbReference>
<dbReference type="SMART" id="SM00364">
    <property type="entry name" value="LRR_BAC"/>
    <property type="match status" value="8"/>
</dbReference>
<dbReference type="EMBL" id="JTDY01000232">
    <property type="protein sequence ID" value="KOB78153.1"/>
    <property type="molecule type" value="Genomic_DNA"/>
</dbReference>
<evidence type="ECO:0000313" key="5">
    <source>
        <dbReference type="Proteomes" id="UP000037510"/>
    </source>
</evidence>
<keyword evidence="1" id="KW-0433">Leucine-rich repeat</keyword>
<proteinExistence type="predicted"/>
<accession>A0A0L7LRR8</accession>
<evidence type="ECO:0000256" key="1">
    <source>
        <dbReference type="ARBA" id="ARBA00022614"/>
    </source>
</evidence>
<dbReference type="FunFam" id="3.80.10.10:FF:001360">
    <property type="entry name" value="Uncharacterized protein"/>
    <property type="match status" value="1"/>
</dbReference>
<keyword evidence="3" id="KW-0732">Signal</keyword>
<dbReference type="PRINTS" id="PR00019">
    <property type="entry name" value="LEURICHRPT"/>
</dbReference>
<organism evidence="4 5">
    <name type="scientific">Operophtera brumata</name>
    <name type="common">Winter moth</name>
    <name type="synonym">Phalaena brumata</name>
    <dbReference type="NCBI Taxonomy" id="104452"/>
    <lineage>
        <taxon>Eukaryota</taxon>
        <taxon>Metazoa</taxon>
        <taxon>Ecdysozoa</taxon>
        <taxon>Arthropoda</taxon>
        <taxon>Hexapoda</taxon>
        <taxon>Insecta</taxon>
        <taxon>Pterygota</taxon>
        <taxon>Neoptera</taxon>
        <taxon>Endopterygota</taxon>
        <taxon>Lepidoptera</taxon>
        <taxon>Glossata</taxon>
        <taxon>Ditrysia</taxon>
        <taxon>Geometroidea</taxon>
        <taxon>Geometridae</taxon>
        <taxon>Larentiinae</taxon>
        <taxon>Operophtera</taxon>
    </lineage>
</organism>
<dbReference type="InterPro" id="IPR001611">
    <property type="entry name" value="Leu-rich_rpt"/>
</dbReference>
<dbReference type="SMART" id="SM00369">
    <property type="entry name" value="LRR_TYP"/>
    <property type="match status" value="23"/>
</dbReference>
<sequence length="1420" mass="159826">MVFKPGEAAVWLFLTIFAVALGQSTICPSPETILPCICTNRHEDIQIWCTHSDLLQVSKGIQKIGEVLKKPIDELVIENNYLPSLPGKLFQNVKILRLMLRHNGLERLSAAWLETQENDLVEIFIVENDLRNLPSESLLKLQNLQALTIQSHNLKRIPIFTNMEKLRYINLQSGSLNAINERTFENLPSLERLFVQGSPNLRILKENALFNLPRLRKLEISNCGINQMHMRALSLIPSLTELSLSNNMISDATMVGRTTRDLPMLSVLNLNNNLIDKLNEGAFVDQPMLEKILLSNNKILAIHHGAFHRVPKLRVVDLNYNKINQIHPESFMQQSGSGVEELYLIGNQVMFISEFRALLDALPRLKFLDLSDNLLQEIPRGALRGHPSLERLHLNKNSIKYIQADAFMAMPALRELHLSNNSLSDINEGPYWNLPALKGLDLSFNYFKRLQPKLLYNLPALRRINLSNNQLTLVDPITFMESPLLEYVNMSGNALVSLHPATFRNLANLYEMDASSNRLIEFVPGLPRGLEKLYLQRNQITSLPVPPSPDLDLPSLRTLDISNNGIQKIPHGSMKTLHNLHRLYMSRNGLRQIDTSSLGDLERLEILDLSENQILSVHPKSFTKLINLKQVNLHGNIIENFDFMSIQDNTALHALDFSKNKLKSISPNTVNKALDVETLNISSNSLNELPVSLNMLSKLKLLDASYNHIKHFDGNSINNINTLKMIKMPHNRITELRTGSFKDLRNLDTIDLDSNHVEIIHPNAISNLPSLVSVYMGRNHLIDIPDHAFSNLPKLRIIEMQGNRLQYISARAFENMPLVQYLNLSNNQITNVDNSGLRQLSSLEVLDLSFNKLTKITRASFQYMEWLVELNLDNNLICFISGQPFDSMTRLKVLSLQQNKLASISEGTFAKLRNNIAILDIDGNPLVCNCAIIWLKSWLSESSSNGPKCADGTYVKGMPFSRNDCPDVSSINNDYKSCMTHENEALLPNLATSQVFSSLDKIKDYATQIKNNYHTNKINGRPSPEESDYFYDDYVDYPINETAIEGIKNEIGMMNNRTHDNLGGIPVLYAGTKNMTHKKPPATPKPAGGFTFFGMPLPAIDVGKFLNTGRKIDWPVNKNAEGSKIYQVTEAPKFETGGFTPMLPTTSGGFMPIPDPTVKMTEVTVSQVTYSTKGSTEQTIVEVSTKPTVSRVDSNTTNHKMKSEIHELEAFVDDDNSTHVAYNRTKNIEEQKIEPNNLSKYNLMESNVTITHATEKEGLLITTDTTNDISLQTWMESSTMSYSSSTTVTSKPPMKKHIESQPTALSAVLLPNNADAAAVNYGKRPAIITKVNMPHMEHNDLRDHFSPVSNREAKTRFSDSMSLGNTRTREVDDKDWYYKNYNKTNLEPYVAPGVHASSVVSVSPQLCLVIAGLYGYNLVV</sequence>
<dbReference type="STRING" id="104452.A0A0L7LRR8"/>
<keyword evidence="5" id="KW-1185">Reference proteome</keyword>